<sequence length="219" mass="24979">MAPDDLPDSVFADTGVLLNYLQREWERDRSTELIDSTLVDVVVSERVISELESVTDRRQDIYEDLLDYLLRTDSDIEDYDPSDRRVYVGEHDGTHIREVQMTLASLDDSREVLRRLRRFLRAVDRRLEYLQETLAENTVDPLAPLEVELAINTLIDHGPDASIVTDAAAWTANGGSGMFVTLDQDDLLNRESEIAAVLNEKQGPDWVIRIRPPDQIVID</sequence>
<evidence type="ECO:0008006" key="3">
    <source>
        <dbReference type="Google" id="ProtNLM"/>
    </source>
</evidence>
<dbReference type="AlphaFoldDB" id="A0A238Y1M7"/>
<dbReference type="RefSeq" id="WP_089308885.1">
    <property type="nucleotide sequence ID" value="NZ_FZNK01000008.1"/>
</dbReference>
<evidence type="ECO:0000313" key="1">
    <source>
        <dbReference type="EMBL" id="SNR65206.1"/>
    </source>
</evidence>
<reference evidence="1 2" key="1">
    <citation type="submission" date="2017-06" db="EMBL/GenBank/DDBJ databases">
        <authorList>
            <person name="Kim H.J."/>
            <person name="Triplett B.A."/>
        </authorList>
    </citation>
    <scope>NUCLEOTIDE SEQUENCE [LARGE SCALE GENOMIC DNA]</scope>
    <source>
        <strain evidence="1 2">DSM 19316</strain>
    </source>
</reference>
<dbReference type="EMBL" id="FZNK01000008">
    <property type="protein sequence ID" value="SNR65206.1"/>
    <property type="molecule type" value="Genomic_DNA"/>
</dbReference>
<dbReference type="Proteomes" id="UP000198297">
    <property type="component" value="Unassembled WGS sequence"/>
</dbReference>
<protein>
    <recommendedName>
        <fullName evidence="3">PIN domain-containing protein</fullName>
    </recommendedName>
</protein>
<accession>A0A238Y1M7</accession>
<proteinExistence type="predicted"/>
<name>A0A238Y1M7_HALEZ</name>
<dbReference type="InterPro" id="IPR058482">
    <property type="entry name" value="DUF8169"/>
</dbReference>
<gene>
    <name evidence="1" type="ORF">SAMN06266787_10810</name>
</gene>
<dbReference type="Pfam" id="PF26507">
    <property type="entry name" value="DUF8169"/>
    <property type="match status" value="1"/>
</dbReference>
<organism evidence="1 2">
    <name type="scientific">Halorubrum ezzemoulense</name>
    <name type="common">Halorubrum chaoviator</name>
    <dbReference type="NCBI Taxonomy" id="337243"/>
    <lineage>
        <taxon>Archaea</taxon>
        <taxon>Methanobacteriati</taxon>
        <taxon>Methanobacteriota</taxon>
        <taxon>Stenosarchaea group</taxon>
        <taxon>Halobacteria</taxon>
        <taxon>Halobacteriales</taxon>
        <taxon>Haloferacaceae</taxon>
        <taxon>Halorubrum</taxon>
    </lineage>
</organism>
<evidence type="ECO:0000313" key="2">
    <source>
        <dbReference type="Proteomes" id="UP000198297"/>
    </source>
</evidence>